<dbReference type="OrthoDB" id="9797829at2"/>
<reference evidence="3 4" key="1">
    <citation type="submission" date="2016-11" db="EMBL/GenBank/DDBJ databases">
        <authorList>
            <person name="Jaros S."/>
            <person name="Januszkiewicz K."/>
            <person name="Wedrychowicz H."/>
        </authorList>
    </citation>
    <scope>NUCLEOTIDE SEQUENCE [LARGE SCALE GENOMIC DNA]</scope>
    <source>
        <strain evidence="3 4">DSM 8605</strain>
    </source>
</reference>
<dbReference type="STRING" id="1121316.SAMN02745207_03548"/>
<evidence type="ECO:0000313" key="4">
    <source>
        <dbReference type="Proteomes" id="UP000184447"/>
    </source>
</evidence>
<organism evidence="3 4">
    <name type="scientific">Clostridium grantii DSM 8605</name>
    <dbReference type="NCBI Taxonomy" id="1121316"/>
    <lineage>
        <taxon>Bacteria</taxon>
        <taxon>Bacillati</taxon>
        <taxon>Bacillota</taxon>
        <taxon>Clostridia</taxon>
        <taxon>Eubacteriales</taxon>
        <taxon>Clostridiaceae</taxon>
        <taxon>Clostridium</taxon>
    </lineage>
</organism>
<dbReference type="CDD" id="cd03809">
    <property type="entry name" value="GT4_MtfB-like"/>
    <property type="match status" value="1"/>
</dbReference>
<dbReference type="Proteomes" id="UP000184447">
    <property type="component" value="Unassembled WGS sequence"/>
</dbReference>
<keyword evidence="1 3" id="KW-0808">Transferase</keyword>
<dbReference type="RefSeq" id="WP_073340137.1">
    <property type="nucleotide sequence ID" value="NZ_FQXM01000027.1"/>
</dbReference>
<name>A0A1M5XCQ8_9CLOT</name>
<dbReference type="GO" id="GO:0016757">
    <property type="term" value="F:glycosyltransferase activity"/>
    <property type="evidence" value="ECO:0007669"/>
    <property type="project" value="InterPro"/>
</dbReference>
<accession>A0A1M5XCQ8</accession>
<dbReference type="EMBL" id="FQXM01000027">
    <property type="protein sequence ID" value="SHH97556.1"/>
    <property type="molecule type" value="Genomic_DNA"/>
</dbReference>
<dbReference type="PANTHER" id="PTHR46401">
    <property type="entry name" value="GLYCOSYLTRANSFERASE WBBK-RELATED"/>
    <property type="match status" value="1"/>
</dbReference>
<gene>
    <name evidence="3" type="ORF">SAMN02745207_03548</name>
</gene>
<sequence length="369" mass="42073">MKIALDARGINWYSGTGIGTYTENLVLNLINSNENQYKLYWSKDKLNNYIKNNVDLVLTSSKSQKFFNESFIPTDINRSNIDLYHVPQNGIGLSEKISCKKIITIHDLIPYIMPETVGKGYIKKFFQEMPQLMDLTNSILTVSECSKKDIIKFFNIDSNKIFVTPLASDKKYKPLNKTLCKDYVSTKYKISKPFLLYLGGFSERKNVRQLILAFLNIYKSFNDEYCLVIGGERRDIGKQLYEEFKHNDNVIFTGYIHSEDLPYLYNAATTFIYPSLYEGFGLPPLESMSCGTAVISSNLSSIPEVVGNAGILIDPYSISQLESSMVTMINNPDIRANYITEGLKRAELFNWKTTSNLTEIAYKTTIDLL</sequence>
<dbReference type="GO" id="GO:0009103">
    <property type="term" value="P:lipopolysaccharide biosynthetic process"/>
    <property type="evidence" value="ECO:0007669"/>
    <property type="project" value="TreeGrafter"/>
</dbReference>
<protein>
    <submittedName>
        <fullName evidence="3">Glycosyltransferase involved in cell wall bisynthesis</fullName>
    </submittedName>
</protein>
<dbReference type="AlphaFoldDB" id="A0A1M5XCQ8"/>
<dbReference type="Pfam" id="PF00534">
    <property type="entry name" value="Glycos_transf_1"/>
    <property type="match status" value="1"/>
</dbReference>
<dbReference type="InterPro" id="IPR001296">
    <property type="entry name" value="Glyco_trans_1"/>
</dbReference>
<dbReference type="FunFam" id="3.40.50.2000:FF:000119">
    <property type="entry name" value="Glycosyl transferase group 1"/>
    <property type="match status" value="1"/>
</dbReference>
<proteinExistence type="predicted"/>
<evidence type="ECO:0000256" key="1">
    <source>
        <dbReference type="ARBA" id="ARBA00022679"/>
    </source>
</evidence>
<dbReference type="SUPFAM" id="SSF53756">
    <property type="entry name" value="UDP-Glycosyltransferase/glycogen phosphorylase"/>
    <property type="match status" value="1"/>
</dbReference>
<evidence type="ECO:0000259" key="2">
    <source>
        <dbReference type="Pfam" id="PF00534"/>
    </source>
</evidence>
<dbReference type="PANTHER" id="PTHR46401:SF2">
    <property type="entry name" value="GLYCOSYLTRANSFERASE WBBK-RELATED"/>
    <property type="match status" value="1"/>
</dbReference>
<dbReference type="Gene3D" id="3.40.50.2000">
    <property type="entry name" value="Glycogen Phosphorylase B"/>
    <property type="match status" value="2"/>
</dbReference>
<feature type="domain" description="Glycosyl transferase family 1" evidence="2">
    <location>
        <begin position="191"/>
        <end position="344"/>
    </location>
</feature>
<keyword evidence="4" id="KW-1185">Reference proteome</keyword>
<evidence type="ECO:0000313" key="3">
    <source>
        <dbReference type="EMBL" id="SHH97556.1"/>
    </source>
</evidence>